<dbReference type="SUPFAM" id="SSF51735">
    <property type="entry name" value="NAD(P)-binding Rossmann-fold domains"/>
    <property type="match status" value="1"/>
</dbReference>
<dbReference type="EMBL" id="BOPH01000141">
    <property type="protein sequence ID" value="GIJ74576.1"/>
    <property type="molecule type" value="Genomic_DNA"/>
</dbReference>
<dbReference type="Gene3D" id="3.40.50.720">
    <property type="entry name" value="NAD(P)-binding Rossmann-like Domain"/>
    <property type="match status" value="1"/>
</dbReference>
<accession>A0A8J4EHB7</accession>
<evidence type="ECO:0000313" key="2">
    <source>
        <dbReference type="EMBL" id="GIJ74576.1"/>
    </source>
</evidence>
<dbReference type="InterPro" id="IPR036291">
    <property type="entry name" value="NAD(P)-bd_dom_sf"/>
</dbReference>
<dbReference type="GO" id="GO:0005737">
    <property type="term" value="C:cytoplasm"/>
    <property type="evidence" value="ECO:0007669"/>
    <property type="project" value="TreeGrafter"/>
</dbReference>
<name>A0A8J4EHB7_9ACTN</name>
<proteinExistence type="predicted"/>
<dbReference type="GO" id="GO:0004029">
    <property type="term" value="F:aldehyde dehydrogenase (NAD+) activity"/>
    <property type="evidence" value="ECO:0007669"/>
    <property type="project" value="TreeGrafter"/>
</dbReference>
<dbReference type="InterPro" id="IPR051783">
    <property type="entry name" value="NAD(P)-dependent_oxidoreduct"/>
</dbReference>
<dbReference type="CDD" id="cd05262">
    <property type="entry name" value="SDR_a7"/>
    <property type="match status" value="1"/>
</dbReference>
<protein>
    <submittedName>
        <fullName evidence="2">3-beta hydroxysteroid dehydrogenase</fullName>
    </submittedName>
</protein>
<gene>
    <name evidence="2" type="ORF">Voc01_094930</name>
</gene>
<feature type="domain" description="NAD-dependent epimerase/dehydratase" evidence="1">
    <location>
        <begin position="3"/>
        <end position="209"/>
    </location>
</feature>
<sequence>MRVFVTGASGWIGSAVVPELLRAGHRVLGLARSDKSAAAVADLGAEVHRGDLDDLGSLRAGAAASDGVVHLGYNHDFSDIPGAARTDLAAVTAFGEVLAGTGGPLVVAAGTAGIAPGRVATEADLPAPGGYARTANSVATLALAERGVRASVVRFAPTVHGAGDHGFVATLVGIAREKGVSAHVGDGANRWPAVHRADAATLVARAVDDAPPGAILHATAEEGVATREIAEAIGRGLGLPVASADPDQFGWLGMFFGADSPASSTVTRDRFGWSPTGPGLIEDLDAGHYFTR</sequence>
<evidence type="ECO:0000313" key="3">
    <source>
        <dbReference type="Proteomes" id="UP000635606"/>
    </source>
</evidence>
<dbReference type="PANTHER" id="PTHR48079">
    <property type="entry name" value="PROTEIN YEEZ"/>
    <property type="match status" value="1"/>
</dbReference>
<keyword evidence="3" id="KW-1185">Reference proteome</keyword>
<comment type="caution">
    <text evidence="2">The sequence shown here is derived from an EMBL/GenBank/DDBJ whole genome shotgun (WGS) entry which is preliminary data.</text>
</comment>
<reference evidence="2" key="1">
    <citation type="submission" date="2021-01" db="EMBL/GenBank/DDBJ databases">
        <title>Whole genome shotgun sequence of Virgisporangium ochraceum NBRC 16418.</title>
        <authorList>
            <person name="Komaki H."/>
            <person name="Tamura T."/>
        </authorList>
    </citation>
    <scope>NUCLEOTIDE SEQUENCE</scope>
    <source>
        <strain evidence="2">NBRC 16418</strain>
    </source>
</reference>
<dbReference type="PANTHER" id="PTHR48079:SF6">
    <property type="entry name" value="NAD(P)-BINDING DOMAIN-CONTAINING PROTEIN-RELATED"/>
    <property type="match status" value="1"/>
</dbReference>
<dbReference type="InterPro" id="IPR001509">
    <property type="entry name" value="Epimerase_deHydtase"/>
</dbReference>
<dbReference type="Pfam" id="PF01370">
    <property type="entry name" value="Epimerase"/>
    <property type="match status" value="1"/>
</dbReference>
<dbReference type="RefSeq" id="WP_203934379.1">
    <property type="nucleotide sequence ID" value="NZ_BOPH01000141.1"/>
</dbReference>
<organism evidence="2 3">
    <name type="scientific">Virgisporangium ochraceum</name>
    <dbReference type="NCBI Taxonomy" id="65505"/>
    <lineage>
        <taxon>Bacteria</taxon>
        <taxon>Bacillati</taxon>
        <taxon>Actinomycetota</taxon>
        <taxon>Actinomycetes</taxon>
        <taxon>Micromonosporales</taxon>
        <taxon>Micromonosporaceae</taxon>
        <taxon>Virgisporangium</taxon>
    </lineage>
</organism>
<evidence type="ECO:0000259" key="1">
    <source>
        <dbReference type="Pfam" id="PF01370"/>
    </source>
</evidence>
<dbReference type="AlphaFoldDB" id="A0A8J4EHB7"/>
<dbReference type="Proteomes" id="UP000635606">
    <property type="component" value="Unassembled WGS sequence"/>
</dbReference>